<reference evidence="2" key="1">
    <citation type="submission" date="2023-04" db="EMBL/GenBank/DDBJ databases">
        <title>Phytophthora lilii NBRC 32176.</title>
        <authorList>
            <person name="Ichikawa N."/>
            <person name="Sato H."/>
            <person name="Tonouchi N."/>
        </authorList>
    </citation>
    <scope>NUCLEOTIDE SEQUENCE</scope>
    <source>
        <strain evidence="2">NBRC 32176</strain>
    </source>
</reference>
<dbReference type="EMBL" id="BSXW01001007">
    <property type="protein sequence ID" value="GMF32676.1"/>
    <property type="molecule type" value="Genomic_DNA"/>
</dbReference>
<feature type="region of interest" description="Disordered" evidence="1">
    <location>
        <begin position="1"/>
        <end position="250"/>
    </location>
</feature>
<accession>A0A9W6X6S8</accession>
<comment type="caution">
    <text evidence="2">The sequence shown here is derived from an EMBL/GenBank/DDBJ whole genome shotgun (WGS) entry which is preliminary data.</text>
</comment>
<dbReference type="Proteomes" id="UP001165083">
    <property type="component" value="Unassembled WGS sequence"/>
</dbReference>
<gene>
    <name evidence="2" type="ORF">Plil01_001397300</name>
</gene>
<name>A0A9W6X6S8_9STRA</name>
<evidence type="ECO:0000313" key="2">
    <source>
        <dbReference type="EMBL" id="GMF32676.1"/>
    </source>
</evidence>
<dbReference type="OrthoDB" id="78652at2759"/>
<proteinExistence type="predicted"/>
<evidence type="ECO:0000256" key="1">
    <source>
        <dbReference type="SAM" id="MobiDB-lite"/>
    </source>
</evidence>
<sequence length="546" mass="58295">MMVNKEAGRRTSASADDGTWRASVKVNKEAGRRTSASADDGTWRASVKVNKEAGRRTSASADDGTWRASVKVNKEAGRRTSASADDGTWRASVKVNKEAGRRTSASADDGTWRASVKVNKEAGRRTSASADDGTWRASVKVNKEAGRRTSASADDGTWRASVKVNKEAGRRTSASADDGTWRASVKVNKEAGRRTSASADDGTWRASVKVNKEAGRRTSASADDGTSRASVKVNKEAGSRSSGDFTDSTDTVTHRTGVRVLNEPGGGGADVYEALYGEPLTWRMEDRLDESTAVGASQDVEMSEDNTVFPIEPSDDVVPSEAALEAGEDEDIVMRGATEGESDLVSIGSDVADKESIDASEESKPTASSAAASRLSLPLVHPFFSGEISAGDSEVLTHILDQTPSAFNDGFTSFASTANCCVEVPVRLVAETLEQVAVSWYRNSLQVVEHLCWLRKLMLMSEGLCMDIFARDFLLGLNSTTHVNWGIGGRLSSALTLAMIEGSVASDAIAQNYYYRTTPTLSQGTLSRSCKSSLTLTVVLVQYWTA</sequence>
<evidence type="ECO:0000313" key="3">
    <source>
        <dbReference type="Proteomes" id="UP001165083"/>
    </source>
</evidence>
<protein>
    <submittedName>
        <fullName evidence="2">Unnamed protein product</fullName>
    </submittedName>
</protein>
<organism evidence="2 3">
    <name type="scientific">Phytophthora lilii</name>
    <dbReference type="NCBI Taxonomy" id="2077276"/>
    <lineage>
        <taxon>Eukaryota</taxon>
        <taxon>Sar</taxon>
        <taxon>Stramenopiles</taxon>
        <taxon>Oomycota</taxon>
        <taxon>Peronosporomycetes</taxon>
        <taxon>Peronosporales</taxon>
        <taxon>Peronosporaceae</taxon>
        <taxon>Phytophthora</taxon>
    </lineage>
</organism>
<feature type="compositionally biased region" description="Polar residues" evidence="1">
    <location>
        <begin position="239"/>
        <end position="250"/>
    </location>
</feature>
<dbReference type="AlphaFoldDB" id="A0A9W6X6S8"/>
<keyword evidence="3" id="KW-1185">Reference proteome</keyword>